<dbReference type="AlphaFoldDB" id="A0A941CRD3"/>
<feature type="transmembrane region" description="Helical" evidence="1">
    <location>
        <begin position="140"/>
        <end position="162"/>
    </location>
</feature>
<evidence type="ECO:0000313" key="2">
    <source>
        <dbReference type="EMBL" id="MBR0576729.1"/>
    </source>
</evidence>
<accession>A0A941CRD3</accession>
<dbReference type="EMBL" id="JAGSCS010000014">
    <property type="protein sequence ID" value="MBR0576729.1"/>
    <property type="molecule type" value="Genomic_DNA"/>
</dbReference>
<feature type="transmembrane region" description="Helical" evidence="1">
    <location>
        <begin position="63"/>
        <end position="86"/>
    </location>
</feature>
<keyword evidence="1" id="KW-1133">Transmembrane helix</keyword>
<dbReference type="Proteomes" id="UP000675379">
    <property type="component" value="Unassembled WGS sequence"/>
</dbReference>
<comment type="caution">
    <text evidence="2">The sequence shown here is derived from an EMBL/GenBank/DDBJ whole genome shotgun (WGS) entry which is preliminary data.</text>
</comment>
<feature type="transmembrane region" description="Helical" evidence="1">
    <location>
        <begin position="37"/>
        <end position="57"/>
    </location>
</feature>
<evidence type="ECO:0000256" key="1">
    <source>
        <dbReference type="SAM" id="Phobius"/>
    </source>
</evidence>
<evidence type="ECO:0000313" key="3">
    <source>
        <dbReference type="Proteomes" id="UP000675379"/>
    </source>
</evidence>
<proteinExistence type="predicted"/>
<feature type="transmembrane region" description="Helical" evidence="1">
    <location>
        <begin position="107"/>
        <end position="128"/>
    </location>
</feature>
<keyword evidence="1" id="KW-0812">Transmembrane</keyword>
<dbReference type="Pfam" id="PF06541">
    <property type="entry name" value="ABC_trans_CmpB"/>
    <property type="match status" value="1"/>
</dbReference>
<dbReference type="InterPro" id="IPR010540">
    <property type="entry name" value="CmpB_TMEM229"/>
</dbReference>
<sequence length="265" mass="30767">MNLTVWFLYFILYSFLGWAYESTLCSITEKRLVNRGFLTGPLCPVYGFGALLILLVFDDPKTGLVPLFLSSMVLTSTVEYLTSVILERLFHTRWWDYSGRPFNIHGRVFLLGALVFATFSVLLVRVLHPVMAEAIGRIPAYFQAVSASAILALFLSDLFLTVRHLLLLNGRLAAVREDLERHVREGRLRVEDLKLMLQEKIEDTEIYSDKVKALFQKGRFMNRRLFNAFPQMRPLKESEIFNKLKNTYVENRKKIDEKITKFRDS</sequence>
<reference evidence="2" key="1">
    <citation type="submission" date="2021-04" db="EMBL/GenBank/DDBJ databases">
        <title>Proteiniclasticum sedimins sp. nov., an obligate anaerobic bacterium isolated from anaerobic sludge.</title>
        <authorList>
            <person name="Liu J."/>
        </authorList>
    </citation>
    <scope>NUCLEOTIDE SEQUENCE</scope>
    <source>
        <strain evidence="2">BAD-10</strain>
    </source>
</reference>
<dbReference type="RefSeq" id="WP_211802115.1">
    <property type="nucleotide sequence ID" value="NZ_JAGSCS010000014.1"/>
</dbReference>
<keyword evidence="3" id="KW-1185">Reference proteome</keyword>
<feature type="transmembrane region" description="Helical" evidence="1">
    <location>
        <begin position="6"/>
        <end position="25"/>
    </location>
</feature>
<name>A0A941CRD3_9CLOT</name>
<keyword evidence="1" id="KW-0472">Membrane</keyword>
<protein>
    <submittedName>
        <fullName evidence="2">ABC transporter permease</fullName>
    </submittedName>
</protein>
<gene>
    <name evidence="2" type="ORF">KCG48_10335</name>
</gene>
<organism evidence="2 3">
    <name type="scientific">Proteiniclasticum sediminis</name>
    <dbReference type="NCBI Taxonomy" id="2804028"/>
    <lineage>
        <taxon>Bacteria</taxon>
        <taxon>Bacillati</taxon>
        <taxon>Bacillota</taxon>
        <taxon>Clostridia</taxon>
        <taxon>Eubacteriales</taxon>
        <taxon>Clostridiaceae</taxon>
        <taxon>Proteiniclasticum</taxon>
    </lineage>
</organism>